<sequence>MQHVKKLSASLSPRCLDRSKLKVYLVSNYVGDIRTGDSWGFAFGQNGRAVDVVAVFISLRIFEAAVLTPVIEQRAVFEAEGQIRYEYVLFVSNCRDLKGVLVCDDNGVTWDPNVYVTKEIKAICNWAYKVAANGYVIEVVEDVAKSIGFSMEKKMMLMIICIQQQLTQTGSYMLKVSPPPHTGSYIFFPTSSSQSPTSTRLTNPKSRLMMPTSSSSSSPSSSSSALPPSSANWYVENKRDCFDLGFYIMVSVFLLKVLPGFMFRFKSASLLYLSSNSFKDVIKMDMLIEMEADQKFHSL</sequence>
<comment type="caution">
    <text evidence="3">The sequence shown here is derived from an EMBL/GenBank/DDBJ whole genome shotgun (WGS) entry which is preliminary data.</text>
</comment>
<feature type="compositionally biased region" description="Low complexity" evidence="1">
    <location>
        <begin position="213"/>
        <end position="228"/>
    </location>
</feature>
<evidence type="ECO:0000313" key="4">
    <source>
        <dbReference type="Proteomes" id="UP001229421"/>
    </source>
</evidence>
<dbReference type="EMBL" id="JAUHHV010000012">
    <property type="protein sequence ID" value="KAK1406218.1"/>
    <property type="molecule type" value="Genomic_DNA"/>
</dbReference>
<feature type="compositionally biased region" description="Low complexity" evidence="1">
    <location>
        <begin position="189"/>
        <end position="199"/>
    </location>
</feature>
<gene>
    <name evidence="3" type="ORF">QVD17_41507</name>
</gene>
<feature type="region of interest" description="Disordered" evidence="1">
    <location>
        <begin position="187"/>
        <end position="228"/>
    </location>
</feature>
<keyword evidence="2" id="KW-0472">Membrane</keyword>
<dbReference type="Proteomes" id="UP001229421">
    <property type="component" value="Unassembled WGS sequence"/>
</dbReference>
<name>A0AAD8NFP2_TARER</name>
<organism evidence="3 4">
    <name type="scientific">Tagetes erecta</name>
    <name type="common">African marigold</name>
    <dbReference type="NCBI Taxonomy" id="13708"/>
    <lineage>
        <taxon>Eukaryota</taxon>
        <taxon>Viridiplantae</taxon>
        <taxon>Streptophyta</taxon>
        <taxon>Embryophyta</taxon>
        <taxon>Tracheophyta</taxon>
        <taxon>Spermatophyta</taxon>
        <taxon>Magnoliopsida</taxon>
        <taxon>eudicotyledons</taxon>
        <taxon>Gunneridae</taxon>
        <taxon>Pentapetalae</taxon>
        <taxon>asterids</taxon>
        <taxon>campanulids</taxon>
        <taxon>Asterales</taxon>
        <taxon>Asteraceae</taxon>
        <taxon>Asteroideae</taxon>
        <taxon>Heliantheae alliance</taxon>
        <taxon>Tageteae</taxon>
        <taxon>Tagetes</taxon>
    </lineage>
</organism>
<evidence type="ECO:0000256" key="2">
    <source>
        <dbReference type="SAM" id="Phobius"/>
    </source>
</evidence>
<reference evidence="3" key="1">
    <citation type="journal article" date="2023" name="bioRxiv">
        <title>Improved chromosome-level genome assembly for marigold (Tagetes erecta).</title>
        <authorList>
            <person name="Jiang F."/>
            <person name="Yuan L."/>
            <person name="Wang S."/>
            <person name="Wang H."/>
            <person name="Xu D."/>
            <person name="Wang A."/>
            <person name="Fan W."/>
        </authorList>
    </citation>
    <scope>NUCLEOTIDE SEQUENCE</scope>
    <source>
        <strain evidence="3">WSJ</strain>
        <tissue evidence="3">Leaf</tissue>
    </source>
</reference>
<accession>A0AAD8NFP2</accession>
<proteinExistence type="predicted"/>
<keyword evidence="2" id="KW-0812">Transmembrane</keyword>
<evidence type="ECO:0000256" key="1">
    <source>
        <dbReference type="SAM" id="MobiDB-lite"/>
    </source>
</evidence>
<protein>
    <submittedName>
        <fullName evidence="3">Uncharacterized protein</fullName>
    </submittedName>
</protein>
<keyword evidence="2" id="KW-1133">Transmembrane helix</keyword>
<feature type="transmembrane region" description="Helical" evidence="2">
    <location>
        <begin position="244"/>
        <end position="263"/>
    </location>
</feature>
<keyword evidence="4" id="KW-1185">Reference proteome</keyword>
<dbReference type="AlphaFoldDB" id="A0AAD8NFP2"/>
<evidence type="ECO:0000313" key="3">
    <source>
        <dbReference type="EMBL" id="KAK1406218.1"/>
    </source>
</evidence>